<dbReference type="InterPro" id="IPR003661">
    <property type="entry name" value="HisK_dim/P_dom"/>
</dbReference>
<dbReference type="GO" id="GO:0005886">
    <property type="term" value="C:plasma membrane"/>
    <property type="evidence" value="ECO:0007669"/>
    <property type="project" value="TreeGrafter"/>
</dbReference>
<dbReference type="EC" id="2.7.13.3" evidence="3"/>
<keyword evidence="15" id="KW-1185">Reference proteome</keyword>
<accession>A0A1A8XMJ6</accession>
<dbReference type="InterPro" id="IPR050428">
    <property type="entry name" value="TCS_sensor_his_kinase"/>
</dbReference>
<dbReference type="RefSeq" id="WP_186410065.1">
    <property type="nucleotide sequence ID" value="NZ_FLQY01000051.1"/>
</dbReference>
<evidence type="ECO:0000256" key="12">
    <source>
        <dbReference type="ARBA" id="ARBA00023136"/>
    </source>
</evidence>
<dbReference type="CDD" id="cd00082">
    <property type="entry name" value="HisKA"/>
    <property type="match status" value="1"/>
</dbReference>
<evidence type="ECO:0000256" key="4">
    <source>
        <dbReference type="ARBA" id="ARBA00022553"/>
    </source>
</evidence>
<evidence type="ECO:0000256" key="7">
    <source>
        <dbReference type="ARBA" id="ARBA00022741"/>
    </source>
</evidence>
<keyword evidence="5" id="KW-0808">Transferase</keyword>
<evidence type="ECO:0000256" key="2">
    <source>
        <dbReference type="ARBA" id="ARBA00004141"/>
    </source>
</evidence>
<organism evidence="14 15">
    <name type="scientific">Candidatus Propionivibrio aalborgensis</name>
    <dbReference type="NCBI Taxonomy" id="1860101"/>
    <lineage>
        <taxon>Bacteria</taxon>
        <taxon>Pseudomonadati</taxon>
        <taxon>Pseudomonadota</taxon>
        <taxon>Betaproteobacteria</taxon>
        <taxon>Rhodocyclales</taxon>
        <taxon>Rhodocyclaceae</taxon>
        <taxon>Propionivibrio</taxon>
    </lineage>
</organism>
<dbReference type="SUPFAM" id="SSF55874">
    <property type="entry name" value="ATPase domain of HSP90 chaperone/DNA topoisomerase II/histidine kinase"/>
    <property type="match status" value="1"/>
</dbReference>
<evidence type="ECO:0000259" key="13">
    <source>
        <dbReference type="PROSITE" id="PS50109"/>
    </source>
</evidence>
<keyword evidence="8 14" id="KW-0418">Kinase</keyword>
<dbReference type="PANTHER" id="PTHR45436">
    <property type="entry name" value="SENSOR HISTIDINE KINASE YKOH"/>
    <property type="match status" value="1"/>
</dbReference>
<evidence type="ECO:0000256" key="8">
    <source>
        <dbReference type="ARBA" id="ARBA00022777"/>
    </source>
</evidence>
<feature type="domain" description="Histidine kinase" evidence="13">
    <location>
        <begin position="221"/>
        <end position="435"/>
    </location>
</feature>
<dbReference type="PANTHER" id="PTHR45436:SF14">
    <property type="entry name" value="SENSOR PROTEIN QSEC"/>
    <property type="match status" value="1"/>
</dbReference>
<comment type="subcellular location">
    <subcellularLocation>
        <location evidence="2">Membrane</location>
        <topology evidence="2">Multi-pass membrane protein</topology>
    </subcellularLocation>
</comment>
<evidence type="ECO:0000313" key="15">
    <source>
        <dbReference type="Proteomes" id="UP000199600"/>
    </source>
</evidence>
<evidence type="ECO:0000313" key="14">
    <source>
        <dbReference type="EMBL" id="SBT05168.1"/>
    </source>
</evidence>
<keyword evidence="11" id="KW-0902">Two-component regulatory system</keyword>
<evidence type="ECO:0000256" key="6">
    <source>
        <dbReference type="ARBA" id="ARBA00022692"/>
    </source>
</evidence>
<dbReference type="InterPro" id="IPR005467">
    <property type="entry name" value="His_kinase_dom"/>
</dbReference>
<dbReference type="InterPro" id="IPR036890">
    <property type="entry name" value="HATPase_C_sf"/>
</dbReference>
<evidence type="ECO:0000256" key="1">
    <source>
        <dbReference type="ARBA" id="ARBA00000085"/>
    </source>
</evidence>
<gene>
    <name evidence="14" type="ORF">PROAA_1440005</name>
</gene>
<keyword evidence="9" id="KW-0067">ATP-binding</keyword>
<dbReference type="InterPro" id="IPR004358">
    <property type="entry name" value="Sig_transdc_His_kin-like_C"/>
</dbReference>
<evidence type="ECO:0000256" key="5">
    <source>
        <dbReference type="ARBA" id="ARBA00022679"/>
    </source>
</evidence>
<sequence>MRSIRRNLLVALLGAMFVVMMLGGWATYRAARDEAGVLFDYQLRQIALSLRDQTFQSSAEALVGDESLDYVIRVWDRNGLTMYFSRPHQSWPELTKLGYSSVDTREGEWRVFATQFHGLTIAVAQPMRVRNQLAADAAWSTLKPFFVLLPVLGLFIWVLVGRGLQPLARLARLVQTRTPDSLDSLNEAEVPEEVKPLVYSLNGLLARLKSALDAQRAFVADAAHELRTPLTALQLQVQLVERATSSEDRESALGELKNGLQRTTHAVQQLLTLARQEPGAAEYRFAPVSLAELVRHSVLDHERLAEDRRIDLGVTLADEAAVVSGDADALHILLSNLVGNALRYTPACGRVDVSCALEKGHAFLEVADTGPGIPATEYERVFDRFYRRSGNDGNTGSGLGLSIVRTIADRHGAQVSFLASDSGGLRARVVFPIAEDD</sequence>
<dbReference type="Pfam" id="PF08521">
    <property type="entry name" value="2CSK_N"/>
    <property type="match status" value="1"/>
</dbReference>
<comment type="catalytic activity">
    <reaction evidence="1">
        <text>ATP + protein L-histidine = ADP + protein N-phospho-L-histidine.</text>
        <dbReference type="EC" id="2.7.13.3"/>
    </reaction>
</comment>
<keyword evidence="4" id="KW-0597">Phosphoprotein</keyword>
<dbReference type="Gene3D" id="3.30.565.10">
    <property type="entry name" value="Histidine kinase-like ATPase, C-terminal domain"/>
    <property type="match status" value="1"/>
</dbReference>
<protein>
    <recommendedName>
        <fullName evidence="3">histidine kinase</fullName>
        <ecNumber evidence="3">2.7.13.3</ecNumber>
    </recommendedName>
</protein>
<reference evidence="14 15" key="1">
    <citation type="submission" date="2016-06" db="EMBL/GenBank/DDBJ databases">
        <authorList>
            <person name="Kjaerup R.B."/>
            <person name="Dalgaard T.S."/>
            <person name="Juul-Madsen H.R."/>
        </authorList>
    </citation>
    <scope>NUCLEOTIDE SEQUENCE [LARGE SCALE GENOMIC DNA]</scope>
    <source>
        <strain evidence="14">2</strain>
    </source>
</reference>
<name>A0A1A8XMJ6_9RHOO</name>
<dbReference type="GO" id="GO:0005524">
    <property type="term" value="F:ATP binding"/>
    <property type="evidence" value="ECO:0007669"/>
    <property type="project" value="UniProtKB-KW"/>
</dbReference>
<dbReference type="CDD" id="cd00075">
    <property type="entry name" value="HATPase"/>
    <property type="match status" value="1"/>
</dbReference>
<dbReference type="Proteomes" id="UP000199600">
    <property type="component" value="Unassembled WGS sequence"/>
</dbReference>
<keyword evidence="6" id="KW-0812">Transmembrane</keyword>
<dbReference type="Pfam" id="PF02518">
    <property type="entry name" value="HATPase_c"/>
    <property type="match status" value="1"/>
</dbReference>
<dbReference type="Gene3D" id="1.10.287.130">
    <property type="match status" value="1"/>
</dbReference>
<dbReference type="EMBL" id="FLQY01000051">
    <property type="protein sequence ID" value="SBT05168.1"/>
    <property type="molecule type" value="Genomic_DNA"/>
</dbReference>
<evidence type="ECO:0000256" key="10">
    <source>
        <dbReference type="ARBA" id="ARBA00022989"/>
    </source>
</evidence>
<dbReference type="InterPro" id="IPR036097">
    <property type="entry name" value="HisK_dim/P_sf"/>
</dbReference>
<evidence type="ECO:0000256" key="3">
    <source>
        <dbReference type="ARBA" id="ARBA00012438"/>
    </source>
</evidence>
<dbReference type="GO" id="GO:0000155">
    <property type="term" value="F:phosphorelay sensor kinase activity"/>
    <property type="evidence" value="ECO:0007669"/>
    <property type="project" value="InterPro"/>
</dbReference>
<dbReference type="PRINTS" id="PR00344">
    <property type="entry name" value="BCTRLSENSOR"/>
</dbReference>
<dbReference type="SMART" id="SM00388">
    <property type="entry name" value="HisKA"/>
    <property type="match status" value="1"/>
</dbReference>
<evidence type="ECO:0000256" key="9">
    <source>
        <dbReference type="ARBA" id="ARBA00022840"/>
    </source>
</evidence>
<dbReference type="SMART" id="SM00387">
    <property type="entry name" value="HATPase_c"/>
    <property type="match status" value="1"/>
</dbReference>
<dbReference type="AlphaFoldDB" id="A0A1A8XMJ6"/>
<keyword evidence="10" id="KW-1133">Transmembrane helix</keyword>
<evidence type="ECO:0000256" key="11">
    <source>
        <dbReference type="ARBA" id="ARBA00023012"/>
    </source>
</evidence>
<proteinExistence type="predicted"/>
<dbReference type="InterPro" id="IPR003594">
    <property type="entry name" value="HATPase_dom"/>
</dbReference>
<keyword evidence="12" id="KW-0472">Membrane</keyword>
<dbReference type="Pfam" id="PF00512">
    <property type="entry name" value="HisKA"/>
    <property type="match status" value="1"/>
</dbReference>
<keyword evidence="7" id="KW-0547">Nucleotide-binding</keyword>
<dbReference type="PROSITE" id="PS50109">
    <property type="entry name" value="HIS_KIN"/>
    <property type="match status" value="1"/>
</dbReference>
<dbReference type="InterPro" id="IPR013727">
    <property type="entry name" value="2CSK_N"/>
</dbReference>
<dbReference type="SUPFAM" id="SSF47384">
    <property type="entry name" value="Homodimeric domain of signal transducing histidine kinase"/>
    <property type="match status" value="1"/>
</dbReference>